<dbReference type="AlphaFoldDB" id="L0HHS9"/>
<accession>L0HHS9</accession>
<sequence>MRFIDANVFIYAVLKPKGSLPDAVQQKKKAAREIFLRVNDGEPVITTTVHLSEVANVLEDAATLPFACDLISALLIKSSLSIEPVSADDYRESIGLSKKYSISINDALALIIMERLGIDEIYTFDRHFRKTGVTIVQE</sequence>
<dbReference type="InterPro" id="IPR002716">
    <property type="entry name" value="PIN_dom"/>
</dbReference>
<dbReference type="Proteomes" id="UP000010824">
    <property type="component" value="Chromosome"/>
</dbReference>
<dbReference type="InParanoid" id="L0HHS9"/>
<dbReference type="GO" id="GO:0004521">
    <property type="term" value="F:RNA endonuclease activity"/>
    <property type="evidence" value="ECO:0007669"/>
    <property type="project" value="InterPro"/>
</dbReference>
<evidence type="ECO:0000313" key="3">
    <source>
        <dbReference type="Proteomes" id="UP000010824"/>
    </source>
</evidence>
<dbReference type="Pfam" id="PF01850">
    <property type="entry name" value="PIN"/>
    <property type="match status" value="1"/>
</dbReference>
<protein>
    <submittedName>
        <fullName evidence="2">Putative nucleic acid-binding protein, contains PIN domain</fullName>
    </submittedName>
</protein>
<dbReference type="RefSeq" id="WP_015285841.1">
    <property type="nucleotide sequence ID" value="NC_019943.1"/>
</dbReference>
<dbReference type="OrthoDB" id="41298at2157"/>
<evidence type="ECO:0000313" key="2">
    <source>
        <dbReference type="EMBL" id="AGB02878.1"/>
    </source>
</evidence>
<dbReference type="PANTHER" id="PTHR42188">
    <property type="entry name" value="23S RRNA-SPECIFIC ENDONUCLEASE VAPC20"/>
    <property type="match status" value="1"/>
</dbReference>
<reference evidence="2 3" key="2">
    <citation type="journal article" date="2014" name="Genome Announc.">
        <title>Complete Genome Sequence of Methanoregula formicica SMSPT, a Mesophilic Hydrogenotrophic Methanogen Isolated from a Methanogenic Upflow Anaerobic Sludge Blanket Reactor.</title>
        <authorList>
            <person name="Yamamoto K."/>
            <person name="Tamaki H."/>
            <person name="Cadillo-Quiroz H."/>
            <person name="Imachi H."/>
            <person name="Kyrpides N."/>
            <person name="Woyke T."/>
            <person name="Goodwin L."/>
            <person name="Zinder S.H."/>
            <person name="Kamagata Y."/>
            <person name="Liu W.T."/>
        </authorList>
    </citation>
    <scope>NUCLEOTIDE SEQUENCE [LARGE SCALE GENOMIC DNA]</scope>
    <source>
        <strain evidence="3">DSM 22288 / NBRC 105244 / SMSP</strain>
    </source>
</reference>
<gene>
    <name evidence="2" type="ordered locus">Metfor_1857</name>
</gene>
<organism evidence="2 3">
    <name type="scientific">Methanoregula formicica (strain DSM 22288 / NBRC 105244 / SMSP)</name>
    <dbReference type="NCBI Taxonomy" id="593750"/>
    <lineage>
        <taxon>Archaea</taxon>
        <taxon>Methanobacteriati</taxon>
        <taxon>Methanobacteriota</taxon>
        <taxon>Stenosarchaea group</taxon>
        <taxon>Methanomicrobia</taxon>
        <taxon>Methanomicrobiales</taxon>
        <taxon>Methanoregulaceae</taxon>
        <taxon>Methanoregula</taxon>
    </lineage>
</organism>
<dbReference type="HOGENOM" id="CLU_1850734_0_0_2"/>
<dbReference type="GeneID" id="14308246"/>
<dbReference type="EMBL" id="CP003167">
    <property type="protein sequence ID" value="AGB02878.1"/>
    <property type="molecule type" value="Genomic_DNA"/>
</dbReference>
<dbReference type="GO" id="GO:0016075">
    <property type="term" value="P:rRNA catabolic process"/>
    <property type="evidence" value="ECO:0007669"/>
    <property type="project" value="TreeGrafter"/>
</dbReference>
<keyword evidence="3" id="KW-1185">Reference proteome</keyword>
<dbReference type="KEGG" id="mfo:Metfor_1857"/>
<proteinExistence type="predicted"/>
<reference evidence="3" key="1">
    <citation type="submission" date="2011-12" db="EMBL/GenBank/DDBJ databases">
        <title>Complete sequence of Methanoregula formicicum SMSP.</title>
        <authorList>
            <person name="Lucas S."/>
            <person name="Han J."/>
            <person name="Lapidus A."/>
            <person name="Cheng J.-F."/>
            <person name="Goodwin L."/>
            <person name="Pitluck S."/>
            <person name="Peters L."/>
            <person name="Ovchinnikova G."/>
            <person name="Teshima H."/>
            <person name="Detter J.C."/>
            <person name="Han C."/>
            <person name="Tapia R."/>
            <person name="Land M."/>
            <person name="Hauser L."/>
            <person name="Kyrpides N."/>
            <person name="Ivanova N."/>
            <person name="Pagani I."/>
            <person name="Imachi H."/>
            <person name="Tamaki H."/>
            <person name="Sekiguchi Y."/>
            <person name="Kamagata Y."/>
            <person name="Cadillo-Quiroz H."/>
            <person name="Zinder S."/>
            <person name="Liu W.-T."/>
            <person name="Woyke T."/>
        </authorList>
    </citation>
    <scope>NUCLEOTIDE SEQUENCE [LARGE SCALE GENOMIC DNA]</scope>
    <source>
        <strain evidence="3">DSM 22288 / NBRC 105244 / SMSP</strain>
    </source>
</reference>
<dbReference type="CDD" id="cd09854">
    <property type="entry name" value="PIN_VapC-like"/>
    <property type="match status" value="1"/>
</dbReference>
<dbReference type="Gene3D" id="3.40.50.1010">
    <property type="entry name" value="5'-nuclease"/>
    <property type="match status" value="1"/>
</dbReference>
<dbReference type="InterPro" id="IPR029060">
    <property type="entry name" value="PIN-like_dom_sf"/>
</dbReference>
<dbReference type="eggNOG" id="arCOG00715">
    <property type="taxonomic scope" value="Archaea"/>
</dbReference>
<name>L0HHS9_METFS</name>
<dbReference type="STRING" id="593750.Metfor_1857"/>
<dbReference type="InterPro" id="IPR039018">
    <property type="entry name" value="VapC20-like"/>
</dbReference>
<dbReference type="SUPFAM" id="SSF88723">
    <property type="entry name" value="PIN domain-like"/>
    <property type="match status" value="1"/>
</dbReference>
<feature type="domain" description="PIN" evidence="1">
    <location>
        <begin position="3"/>
        <end position="132"/>
    </location>
</feature>
<dbReference type="PANTHER" id="PTHR42188:SF1">
    <property type="entry name" value="23S RRNA-SPECIFIC ENDONUCLEASE VAPC20"/>
    <property type="match status" value="1"/>
</dbReference>
<evidence type="ECO:0000259" key="1">
    <source>
        <dbReference type="Pfam" id="PF01850"/>
    </source>
</evidence>